<dbReference type="PANTHER" id="PTHR24421:SF10">
    <property type="entry name" value="NITRATE_NITRITE SENSOR PROTEIN NARQ"/>
    <property type="match status" value="1"/>
</dbReference>
<evidence type="ECO:0000256" key="1">
    <source>
        <dbReference type="ARBA" id="ARBA00000085"/>
    </source>
</evidence>
<dbReference type="InterPro" id="IPR036890">
    <property type="entry name" value="HATPase_C_sf"/>
</dbReference>
<proteinExistence type="predicted"/>
<dbReference type="InterPro" id="IPR003594">
    <property type="entry name" value="HATPase_dom"/>
</dbReference>
<dbReference type="InterPro" id="IPR050482">
    <property type="entry name" value="Sensor_HK_TwoCompSys"/>
</dbReference>
<reference evidence="10" key="1">
    <citation type="submission" date="2020-05" db="EMBL/GenBank/DDBJ databases">
        <authorList>
            <person name="Chiriac C."/>
            <person name="Salcher M."/>
            <person name="Ghai R."/>
            <person name="Kavagutti S V."/>
        </authorList>
    </citation>
    <scope>NUCLEOTIDE SEQUENCE</scope>
</reference>
<evidence type="ECO:0000256" key="7">
    <source>
        <dbReference type="ARBA" id="ARBA00022840"/>
    </source>
</evidence>
<comment type="catalytic activity">
    <reaction evidence="1">
        <text>ATP + protein L-histidine = ADP + protein N-phospho-L-histidine.</text>
        <dbReference type="EC" id="2.7.13.3"/>
    </reaction>
</comment>
<evidence type="ECO:0000256" key="5">
    <source>
        <dbReference type="ARBA" id="ARBA00022741"/>
    </source>
</evidence>
<dbReference type="GO" id="GO:0046983">
    <property type="term" value="F:protein dimerization activity"/>
    <property type="evidence" value="ECO:0007669"/>
    <property type="project" value="InterPro"/>
</dbReference>
<evidence type="ECO:0000259" key="8">
    <source>
        <dbReference type="Pfam" id="PF02518"/>
    </source>
</evidence>
<evidence type="ECO:0000256" key="4">
    <source>
        <dbReference type="ARBA" id="ARBA00022679"/>
    </source>
</evidence>
<dbReference type="SUPFAM" id="SSF55874">
    <property type="entry name" value="ATPase domain of HSP90 chaperone/DNA topoisomerase II/histidine kinase"/>
    <property type="match status" value="1"/>
</dbReference>
<feature type="domain" description="Histidine kinase/HSP90-like ATPase" evidence="8">
    <location>
        <begin position="105"/>
        <end position="179"/>
    </location>
</feature>
<name>A0A6J5Z6E5_9ZZZZ</name>
<dbReference type="Gene3D" id="3.30.565.10">
    <property type="entry name" value="Histidine kinase-like ATPase, C-terminal domain"/>
    <property type="match status" value="1"/>
</dbReference>
<keyword evidence="5" id="KW-0547">Nucleotide-binding</keyword>
<protein>
    <recommendedName>
        <fullName evidence="2">histidine kinase</fullName>
        <ecNumber evidence="2">2.7.13.3</ecNumber>
    </recommendedName>
</protein>
<dbReference type="GO" id="GO:0000155">
    <property type="term" value="F:phosphorelay sensor kinase activity"/>
    <property type="evidence" value="ECO:0007669"/>
    <property type="project" value="InterPro"/>
</dbReference>
<dbReference type="CDD" id="cd16917">
    <property type="entry name" value="HATPase_UhpB-NarQ-NarX-like"/>
    <property type="match status" value="1"/>
</dbReference>
<dbReference type="Gene3D" id="1.20.5.1930">
    <property type="match status" value="1"/>
</dbReference>
<dbReference type="Pfam" id="PF07730">
    <property type="entry name" value="HisKA_3"/>
    <property type="match status" value="1"/>
</dbReference>
<evidence type="ECO:0000256" key="3">
    <source>
        <dbReference type="ARBA" id="ARBA00022553"/>
    </source>
</evidence>
<evidence type="ECO:0000313" key="10">
    <source>
        <dbReference type="EMBL" id="CAB4336000.1"/>
    </source>
</evidence>
<dbReference type="GO" id="GO:0016020">
    <property type="term" value="C:membrane"/>
    <property type="evidence" value="ECO:0007669"/>
    <property type="project" value="InterPro"/>
</dbReference>
<dbReference type="EC" id="2.7.13.3" evidence="2"/>
<gene>
    <name evidence="10" type="ORF">UFOPK3775_00551</name>
</gene>
<evidence type="ECO:0000256" key="2">
    <source>
        <dbReference type="ARBA" id="ARBA00012438"/>
    </source>
</evidence>
<dbReference type="Pfam" id="PF02518">
    <property type="entry name" value="HATPase_c"/>
    <property type="match status" value="1"/>
</dbReference>
<sequence>MRESERVKLARSLHDGIAQDLVGVSYRLQSLLALESTPLQMRSTLREAIFDIDALSLKVRDEIYALRNSPEVITLTELHSNLSRLPEGIAIAFQSEIAPEHLIQSELLTIFTELIRNARTHAGATRIEISLESVNDRYRCVVRDNGSGEISVRDGRYGLIGIQELLLEIGGELSIESEGLRRLTLIFPNPQFL</sequence>
<accession>A0A6J5Z6E5</accession>
<dbReference type="AlphaFoldDB" id="A0A6J5Z6E5"/>
<dbReference type="GO" id="GO:0005524">
    <property type="term" value="F:ATP binding"/>
    <property type="evidence" value="ECO:0007669"/>
    <property type="project" value="UniProtKB-KW"/>
</dbReference>
<evidence type="ECO:0000259" key="9">
    <source>
        <dbReference type="Pfam" id="PF07730"/>
    </source>
</evidence>
<keyword evidence="6" id="KW-0418">Kinase</keyword>
<feature type="domain" description="Signal transduction histidine kinase subgroup 3 dimerisation and phosphoacceptor" evidence="9">
    <location>
        <begin position="5"/>
        <end position="68"/>
    </location>
</feature>
<keyword evidence="7" id="KW-0067">ATP-binding</keyword>
<organism evidence="10">
    <name type="scientific">freshwater metagenome</name>
    <dbReference type="NCBI Taxonomy" id="449393"/>
    <lineage>
        <taxon>unclassified sequences</taxon>
        <taxon>metagenomes</taxon>
        <taxon>ecological metagenomes</taxon>
    </lineage>
</organism>
<keyword evidence="4" id="KW-0808">Transferase</keyword>
<dbReference type="InterPro" id="IPR011712">
    <property type="entry name" value="Sig_transdc_His_kin_sub3_dim/P"/>
</dbReference>
<keyword evidence="3" id="KW-0597">Phosphoprotein</keyword>
<dbReference type="PANTHER" id="PTHR24421">
    <property type="entry name" value="NITRATE/NITRITE SENSOR PROTEIN NARX-RELATED"/>
    <property type="match status" value="1"/>
</dbReference>
<evidence type="ECO:0000256" key="6">
    <source>
        <dbReference type="ARBA" id="ARBA00022777"/>
    </source>
</evidence>
<dbReference type="EMBL" id="CAESAK010000057">
    <property type="protein sequence ID" value="CAB4336000.1"/>
    <property type="molecule type" value="Genomic_DNA"/>
</dbReference>